<dbReference type="EMBL" id="BAABKG010000001">
    <property type="protein sequence ID" value="GAA5142918.1"/>
    <property type="molecule type" value="Genomic_DNA"/>
</dbReference>
<proteinExistence type="predicted"/>
<accession>A0ABP9PB99</accession>
<dbReference type="Proteomes" id="UP001500221">
    <property type="component" value="Unassembled WGS sequence"/>
</dbReference>
<protein>
    <recommendedName>
        <fullName evidence="4">Asp23/Gls24 family envelope stress response protein</fullName>
    </recommendedName>
</protein>
<evidence type="ECO:0000313" key="3">
    <source>
        <dbReference type="Proteomes" id="UP001500221"/>
    </source>
</evidence>
<comment type="caution">
    <text evidence="2">The sequence shown here is derived from an EMBL/GenBank/DDBJ whole genome shotgun (WGS) entry which is preliminary data.</text>
</comment>
<evidence type="ECO:0000313" key="2">
    <source>
        <dbReference type="EMBL" id="GAA5142918.1"/>
    </source>
</evidence>
<keyword evidence="3" id="KW-1185">Reference proteome</keyword>
<feature type="region of interest" description="Disordered" evidence="1">
    <location>
        <begin position="39"/>
        <end position="61"/>
    </location>
</feature>
<gene>
    <name evidence="2" type="ORF">GCM10023340_07200</name>
</gene>
<evidence type="ECO:0008006" key="4">
    <source>
        <dbReference type="Google" id="ProtNLM"/>
    </source>
</evidence>
<reference evidence="3" key="1">
    <citation type="journal article" date="2019" name="Int. J. Syst. Evol. Microbiol.">
        <title>The Global Catalogue of Microorganisms (GCM) 10K type strain sequencing project: providing services to taxonomists for standard genome sequencing and annotation.</title>
        <authorList>
            <consortium name="The Broad Institute Genomics Platform"/>
            <consortium name="The Broad Institute Genome Sequencing Center for Infectious Disease"/>
            <person name="Wu L."/>
            <person name="Ma J."/>
        </authorList>
    </citation>
    <scope>NUCLEOTIDE SEQUENCE [LARGE SCALE GENOMIC DNA]</scope>
    <source>
        <strain evidence="3">JCM 18459</strain>
    </source>
</reference>
<dbReference type="RefSeq" id="WP_345454601.1">
    <property type="nucleotide sequence ID" value="NZ_BAABKG010000001.1"/>
</dbReference>
<evidence type="ECO:0000256" key="1">
    <source>
        <dbReference type="SAM" id="MobiDB-lite"/>
    </source>
</evidence>
<organism evidence="2 3">
    <name type="scientific">Nocardioides marinquilinus</name>
    <dbReference type="NCBI Taxonomy" id="1210400"/>
    <lineage>
        <taxon>Bacteria</taxon>
        <taxon>Bacillati</taxon>
        <taxon>Actinomycetota</taxon>
        <taxon>Actinomycetes</taxon>
        <taxon>Propionibacteriales</taxon>
        <taxon>Nocardioidaceae</taxon>
        <taxon>Nocardioides</taxon>
    </lineage>
</organism>
<sequence>MADGSGTTLPAALVGARAPADQRGRLEVRDKVLRRIAEHAALQTPGTTSHEPALGRLRGATLPRAEVVRRGRTARVVLDVACGWPAPVARIAAEVREHVRAETARLSGVPITRVDVTAHAVVGSDDPRAGRRVE</sequence>
<name>A0ABP9PB99_9ACTN</name>